<dbReference type="OrthoDB" id="412788at2759"/>
<organism evidence="3 4">
    <name type="scientific">Cercospora berteroae</name>
    <dbReference type="NCBI Taxonomy" id="357750"/>
    <lineage>
        <taxon>Eukaryota</taxon>
        <taxon>Fungi</taxon>
        <taxon>Dikarya</taxon>
        <taxon>Ascomycota</taxon>
        <taxon>Pezizomycotina</taxon>
        <taxon>Dothideomycetes</taxon>
        <taxon>Dothideomycetidae</taxon>
        <taxon>Mycosphaerellales</taxon>
        <taxon>Mycosphaerellaceae</taxon>
        <taxon>Cercospora</taxon>
    </lineage>
</organism>
<dbReference type="STRING" id="357750.A0A2S6C0K4"/>
<evidence type="ECO:0008006" key="5">
    <source>
        <dbReference type="Google" id="ProtNLM"/>
    </source>
</evidence>
<reference evidence="4" key="1">
    <citation type="journal article" date="2017" name="bioRxiv">
        <title>Conservation of a gene cluster reveals novel cercosporin biosynthetic mechanisms and extends production to the genus Colletotrichum.</title>
        <authorList>
            <person name="de Jonge R."/>
            <person name="Ebert M.K."/>
            <person name="Huitt-Roehl C.R."/>
            <person name="Pal P."/>
            <person name="Suttle J.C."/>
            <person name="Spanner R.E."/>
            <person name="Neubauer J.D."/>
            <person name="Jurick W.M.II."/>
            <person name="Stott K.A."/>
            <person name="Secor G.A."/>
            <person name="Thomma B.P.H.J."/>
            <person name="Van de Peer Y."/>
            <person name="Townsend C.A."/>
            <person name="Bolton M.D."/>
        </authorList>
    </citation>
    <scope>NUCLEOTIDE SEQUENCE [LARGE SCALE GENOMIC DNA]</scope>
    <source>
        <strain evidence="4">CBS538.71</strain>
    </source>
</reference>
<dbReference type="InterPro" id="IPR044053">
    <property type="entry name" value="AsaB-like"/>
</dbReference>
<protein>
    <recommendedName>
        <fullName evidence="5">GA4 desaturase family protein</fullName>
    </recommendedName>
</protein>
<evidence type="ECO:0000313" key="3">
    <source>
        <dbReference type="EMBL" id="PPJ53265.1"/>
    </source>
</evidence>
<dbReference type="Proteomes" id="UP000237631">
    <property type="component" value="Unassembled WGS sequence"/>
</dbReference>
<evidence type="ECO:0000256" key="2">
    <source>
        <dbReference type="ARBA" id="ARBA00023604"/>
    </source>
</evidence>
<keyword evidence="4" id="KW-1185">Reference proteome</keyword>
<evidence type="ECO:0000313" key="4">
    <source>
        <dbReference type="Proteomes" id="UP000237631"/>
    </source>
</evidence>
<dbReference type="PANTHER" id="PTHR34598:SF3">
    <property type="entry name" value="OXIDOREDUCTASE AN1597"/>
    <property type="match status" value="1"/>
</dbReference>
<dbReference type="PANTHER" id="PTHR34598">
    <property type="entry name" value="BLL6449 PROTEIN"/>
    <property type="match status" value="1"/>
</dbReference>
<dbReference type="AlphaFoldDB" id="A0A2S6C0K4"/>
<proteinExistence type="inferred from homology"/>
<dbReference type="GO" id="GO:0016491">
    <property type="term" value="F:oxidoreductase activity"/>
    <property type="evidence" value="ECO:0007669"/>
    <property type="project" value="UniProtKB-KW"/>
</dbReference>
<dbReference type="EMBL" id="PNEN01001520">
    <property type="protein sequence ID" value="PPJ53265.1"/>
    <property type="molecule type" value="Genomic_DNA"/>
</dbReference>
<accession>A0A2S6C0K4</accession>
<sequence length="306" mass="34786">MMSQWTGRNGDVRAHINYFPSNIGKEIDATACPPPATAGSVLASGRKMTVTDIAGREDMFELDRNGFQFIKLPSKDRDMSTDAIIEQDFYAEIEAIIQARTDASFVFPIGHVLRRATNEIFLERKDSERYNRFGASFPHCDCPVAYPERLEEFKNLVMRSPAITKNRNALDVQEINRISSRWAIIQIWKPLRLVQRDPLAVCDALSYDFEDWRLRIVPAPSTGYSVLTHPEGQEKHRWYYASAMTPDQMILFKGCDSRQDITGRSGAHTAITLPNSEGKPPRESIEARFLCFWVEGGLKGQRLGHE</sequence>
<dbReference type="NCBIfam" id="NF041278">
    <property type="entry name" value="CmcJ_NvfI_EfuI"/>
    <property type="match status" value="1"/>
</dbReference>
<evidence type="ECO:0000256" key="1">
    <source>
        <dbReference type="ARBA" id="ARBA00023002"/>
    </source>
</evidence>
<gene>
    <name evidence="3" type="ORF">CBER1_11810</name>
</gene>
<keyword evidence="1" id="KW-0560">Oxidoreductase</keyword>
<name>A0A2S6C0K4_9PEZI</name>
<comment type="caution">
    <text evidence="3">The sequence shown here is derived from an EMBL/GenBank/DDBJ whole genome shotgun (WGS) entry which is preliminary data.</text>
</comment>
<comment type="similarity">
    <text evidence="2">Belongs to the asaB hydroxylase/desaturase family.</text>
</comment>